<sequence>MLRDWSESKTAMYSTFTRGYKLLTLSFKTKFKDEYICENYNSNFDFCCAFALGKGCLHTKGLWQPNHEALSWGVPRCRRIHNWRVRRYDITTSRKNTGNIWSQRFQ</sequence>
<evidence type="ECO:0000313" key="2">
    <source>
        <dbReference type="Proteomes" id="UP000593567"/>
    </source>
</evidence>
<organism evidence="1 2">
    <name type="scientific">Bugula neritina</name>
    <name type="common">Brown bryozoan</name>
    <name type="synonym">Sertularia neritina</name>
    <dbReference type="NCBI Taxonomy" id="10212"/>
    <lineage>
        <taxon>Eukaryota</taxon>
        <taxon>Metazoa</taxon>
        <taxon>Spiralia</taxon>
        <taxon>Lophotrochozoa</taxon>
        <taxon>Bryozoa</taxon>
        <taxon>Gymnolaemata</taxon>
        <taxon>Cheilostomatida</taxon>
        <taxon>Flustrina</taxon>
        <taxon>Buguloidea</taxon>
        <taxon>Bugulidae</taxon>
        <taxon>Bugula</taxon>
    </lineage>
</organism>
<name>A0A7J7KE73_BUGNE</name>
<proteinExistence type="predicted"/>
<dbReference type="Proteomes" id="UP000593567">
    <property type="component" value="Unassembled WGS sequence"/>
</dbReference>
<keyword evidence="2" id="KW-1185">Reference proteome</keyword>
<dbReference type="AlphaFoldDB" id="A0A7J7KE73"/>
<protein>
    <submittedName>
        <fullName evidence="1">Uncharacterized protein</fullName>
    </submittedName>
</protein>
<accession>A0A7J7KE73</accession>
<evidence type="ECO:0000313" key="1">
    <source>
        <dbReference type="EMBL" id="KAF6036214.1"/>
    </source>
</evidence>
<dbReference type="EMBL" id="VXIV02000762">
    <property type="protein sequence ID" value="KAF6036214.1"/>
    <property type="molecule type" value="Genomic_DNA"/>
</dbReference>
<comment type="caution">
    <text evidence="1">The sequence shown here is derived from an EMBL/GenBank/DDBJ whole genome shotgun (WGS) entry which is preliminary data.</text>
</comment>
<reference evidence="1" key="1">
    <citation type="submission" date="2020-06" db="EMBL/GenBank/DDBJ databases">
        <title>Draft genome of Bugula neritina, a colonial animal packing powerful symbionts and potential medicines.</title>
        <authorList>
            <person name="Rayko M."/>
        </authorList>
    </citation>
    <scope>NUCLEOTIDE SEQUENCE [LARGE SCALE GENOMIC DNA]</scope>
    <source>
        <strain evidence="1">Kwan_BN1</strain>
    </source>
</reference>
<gene>
    <name evidence="1" type="ORF">EB796_005477</name>
</gene>